<dbReference type="Proteomes" id="UP000612585">
    <property type="component" value="Unassembled WGS sequence"/>
</dbReference>
<reference evidence="2" key="1">
    <citation type="submission" date="2021-01" db="EMBL/GenBank/DDBJ databases">
        <title>Whole genome shotgun sequence of Virgisporangium aurantiacum NBRC 16421.</title>
        <authorList>
            <person name="Komaki H."/>
            <person name="Tamura T."/>
        </authorList>
    </citation>
    <scope>NUCLEOTIDE SEQUENCE</scope>
    <source>
        <strain evidence="2">NBRC 16421</strain>
    </source>
</reference>
<name>A0A8J3Z617_9ACTN</name>
<feature type="transmembrane region" description="Helical" evidence="1">
    <location>
        <begin position="48"/>
        <end position="74"/>
    </location>
</feature>
<comment type="caution">
    <text evidence="2">The sequence shown here is derived from an EMBL/GenBank/DDBJ whole genome shotgun (WGS) entry which is preliminary data.</text>
</comment>
<protein>
    <submittedName>
        <fullName evidence="2">Uncharacterized protein</fullName>
    </submittedName>
</protein>
<keyword evidence="1" id="KW-0812">Transmembrane</keyword>
<sequence length="107" mass="10868">MFRSSLLVALGWYVVVPAAVLVAWSGLPVAPGRDCSAMFSCLSPVEQVGLFMIFVGLPVLLGAAVVTVAVAALLARVVRWPVVTGTVSALCGVVGVAALVAAGQGFR</sequence>
<feature type="transmembrane region" description="Helical" evidence="1">
    <location>
        <begin position="80"/>
        <end position="102"/>
    </location>
</feature>
<feature type="transmembrane region" description="Helical" evidence="1">
    <location>
        <begin position="6"/>
        <end position="27"/>
    </location>
</feature>
<gene>
    <name evidence="2" type="ORF">Vau01_051030</name>
</gene>
<accession>A0A8J3Z617</accession>
<dbReference type="EMBL" id="BOPG01000032">
    <property type="protein sequence ID" value="GIJ57587.1"/>
    <property type="molecule type" value="Genomic_DNA"/>
</dbReference>
<evidence type="ECO:0000313" key="2">
    <source>
        <dbReference type="EMBL" id="GIJ57587.1"/>
    </source>
</evidence>
<keyword evidence="1" id="KW-0472">Membrane</keyword>
<evidence type="ECO:0000256" key="1">
    <source>
        <dbReference type="SAM" id="Phobius"/>
    </source>
</evidence>
<evidence type="ECO:0000313" key="3">
    <source>
        <dbReference type="Proteomes" id="UP000612585"/>
    </source>
</evidence>
<proteinExistence type="predicted"/>
<organism evidence="2 3">
    <name type="scientific">Virgisporangium aurantiacum</name>
    <dbReference type="NCBI Taxonomy" id="175570"/>
    <lineage>
        <taxon>Bacteria</taxon>
        <taxon>Bacillati</taxon>
        <taxon>Actinomycetota</taxon>
        <taxon>Actinomycetes</taxon>
        <taxon>Micromonosporales</taxon>
        <taxon>Micromonosporaceae</taxon>
        <taxon>Virgisporangium</taxon>
    </lineage>
</organism>
<dbReference type="AlphaFoldDB" id="A0A8J3Z617"/>
<keyword evidence="1" id="KW-1133">Transmembrane helix</keyword>
<keyword evidence="3" id="KW-1185">Reference proteome</keyword>